<accession>A0A4R6NAV2</accession>
<evidence type="ECO:0000259" key="3">
    <source>
        <dbReference type="Pfam" id="PF13449"/>
    </source>
</evidence>
<dbReference type="OrthoDB" id="9798539at2"/>
<dbReference type="Pfam" id="PF07589">
    <property type="entry name" value="PEP-CTERM"/>
    <property type="match status" value="1"/>
</dbReference>
<feature type="domain" description="Ice-binding protein C-terminal" evidence="2">
    <location>
        <begin position="387"/>
        <end position="412"/>
    </location>
</feature>
<protein>
    <submittedName>
        <fullName evidence="4">Putative secreted protein with PEP-CTERM sorting signal/MYXO-CTERM domain-containing protein</fullName>
    </submittedName>
</protein>
<dbReference type="InterPro" id="IPR027372">
    <property type="entry name" value="Phytase-like_dom"/>
</dbReference>
<dbReference type="NCBIfam" id="TIGR02595">
    <property type="entry name" value="PEP_CTERM"/>
    <property type="match status" value="1"/>
</dbReference>
<evidence type="ECO:0000313" key="5">
    <source>
        <dbReference type="Proteomes" id="UP000295357"/>
    </source>
</evidence>
<dbReference type="Pfam" id="PF13449">
    <property type="entry name" value="Phytase-like"/>
    <property type="match status" value="1"/>
</dbReference>
<dbReference type="EMBL" id="SNXE01000001">
    <property type="protein sequence ID" value="TDP12728.1"/>
    <property type="molecule type" value="Genomic_DNA"/>
</dbReference>
<evidence type="ECO:0000259" key="2">
    <source>
        <dbReference type="Pfam" id="PF07589"/>
    </source>
</evidence>
<feature type="chain" id="PRO_5020262216" evidence="1">
    <location>
        <begin position="23"/>
        <end position="419"/>
    </location>
</feature>
<reference evidence="4 5" key="1">
    <citation type="submission" date="2019-03" db="EMBL/GenBank/DDBJ databases">
        <title>Genomic Encyclopedia of Type Strains, Phase IV (KMG-IV): sequencing the most valuable type-strain genomes for metagenomic binning, comparative biology and taxonomic classification.</title>
        <authorList>
            <person name="Goeker M."/>
        </authorList>
    </citation>
    <scope>NUCLEOTIDE SEQUENCE [LARGE SCALE GENOMIC DNA]</scope>
    <source>
        <strain evidence="4 5">DSM 25082</strain>
    </source>
</reference>
<dbReference type="RefSeq" id="WP_133602375.1">
    <property type="nucleotide sequence ID" value="NZ_JAUFPJ010000005.1"/>
</dbReference>
<evidence type="ECO:0000256" key="1">
    <source>
        <dbReference type="SAM" id="SignalP"/>
    </source>
</evidence>
<dbReference type="SUPFAM" id="SSF63825">
    <property type="entry name" value="YWTD domain"/>
    <property type="match status" value="1"/>
</dbReference>
<sequence length="419" mass="43526">MFPTKPLMLALSLGLATLSAQAQAPISLSYLGQQILPTSTQYAGTTVGGLSGIDYDAASGRYFAISDDRSGLNPARFYTLGLDLSQFRRSATPGMAGVQLQSVVTLQRPEGGAFALNTVDPEGLRYHAATGSLFWSNEGQRSGAGFQNPTVREMRLDGSHVRDLQVPEAFKPSGSAAGTAPGDRGIYNNLAFESLTLSTDGKTLYTATENALAQDGPQASLSKGSVARIVGFDLASGAASAQYAYAVSPVVLPPVAGGFATNGLTDLLAVGDRQFIAIERSFSAGAVTPGTPVTGNTIRLYHVDARQATDISGLSSLDGASFTPAQKTLLLDLSTLKNEDGSFLATDNIEGLTLGPEINGKRSLILVSDNNFSPTQFTQIIALEVSAVPEPGSWALMAAGLAALGGLLRGRRRSSGSQA</sequence>
<proteinExistence type="predicted"/>
<dbReference type="PANTHER" id="PTHR37957:SF1">
    <property type="entry name" value="PHYTASE-LIKE DOMAIN-CONTAINING PROTEIN"/>
    <property type="match status" value="1"/>
</dbReference>
<name>A0A4R6NAV2_9BURK</name>
<evidence type="ECO:0000313" key="4">
    <source>
        <dbReference type="EMBL" id="TDP12728.1"/>
    </source>
</evidence>
<keyword evidence="5" id="KW-1185">Reference proteome</keyword>
<dbReference type="AlphaFoldDB" id="A0A4R6NAV2"/>
<gene>
    <name evidence="4" type="ORF">DFR39_101201</name>
</gene>
<dbReference type="PANTHER" id="PTHR37957">
    <property type="entry name" value="BLR7070 PROTEIN"/>
    <property type="match status" value="1"/>
</dbReference>
<keyword evidence="1" id="KW-0732">Signal</keyword>
<comment type="caution">
    <text evidence="4">The sequence shown here is derived from an EMBL/GenBank/DDBJ whole genome shotgun (WGS) entry which is preliminary data.</text>
</comment>
<dbReference type="InterPro" id="IPR013424">
    <property type="entry name" value="Ice-binding_C"/>
</dbReference>
<organism evidence="4 5">
    <name type="scientific">Roseateles asaccharophilus</name>
    <dbReference type="NCBI Taxonomy" id="582607"/>
    <lineage>
        <taxon>Bacteria</taxon>
        <taxon>Pseudomonadati</taxon>
        <taxon>Pseudomonadota</taxon>
        <taxon>Betaproteobacteria</taxon>
        <taxon>Burkholderiales</taxon>
        <taxon>Sphaerotilaceae</taxon>
        <taxon>Roseateles</taxon>
    </lineage>
</organism>
<dbReference type="Proteomes" id="UP000295357">
    <property type="component" value="Unassembled WGS sequence"/>
</dbReference>
<feature type="signal peptide" evidence="1">
    <location>
        <begin position="1"/>
        <end position="22"/>
    </location>
</feature>
<feature type="domain" description="Phytase-like" evidence="3">
    <location>
        <begin position="45"/>
        <end position="372"/>
    </location>
</feature>